<dbReference type="SMART" id="SM00185">
    <property type="entry name" value="ARM"/>
    <property type="match status" value="5"/>
</dbReference>
<dbReference type="Pfam" id="PF04564">
    <property type="entry name" value="U-box"/>
    <property type="match status" value="1"/>
</dbReference>
<dbReference type="PANTHER" id="PTHR45958:SF6">
    <property type="entry name" value="U-BOX DOMAIN-CONTAINING PROTEIN 43"/>
    <property type="match status" value="1"/>
</dbReference>
<name>A0A8T0GY79_CERPU</name>
<dbReference type="SMART" id="SM00504">
    <property type="entry name" value="Ubox"/>
    <property type="match status" value="1"/>
</dbReference>
<dbReference type="Gene3D" id="1.25.10.10">
    <property type="entry name" value="Leucine-rich Repeat Variant"/>
    <property type="match status" value="3"/>
</dbReference>
<dbReference type="InterPro" id="IPR016024">
    <property type="entry name" value="ARM-type_fold"/>
</dbReference>
<dbReference type="GO" id="GO:0061630">
    <property type="term" value="F:ubiquitin protein ligase activity"/>
    <property type="evidence" value="ECO:0007669"/>
    <property type="project" value="UniProtKB-EC"/>
</dbReference>
<accession>A0A8T0GY79</accession>
<protein>
    <recommendedName>
        <fullName evidence="3">RING-type E3 ubiquitin transferase</fullName>
        <ecNumber evidence="3">2.3.2.27</ecNumber>
    </recommendedName>
</protein>
<comment type="caution">
    <text evidence="5">The sequence shown here is derived from an EMBL/GenBank/DDBJ whole genome shotgun (WGS) entry which is preliminary data.</text>
</comment>
<comment type="pathway">
    <text evidence="2">Protein modification; protein ubiquitination.</text>
</comment>
<dbReference type="PROSITE" id="PS51698">
    <property type="entry name" value="U_BOX"/>
    <property type="match status" value="1"/>
</dbReference>
<sequence length="1041" mass="114748">MVYRMQQPTAGSLREEIVTKLAATSKAARDVLVERHNFEQCADYLEQLHTVVYCLHENPELETDVLEPLLREIQIAQNFIASCSCKCRLYIATHAHNVAKHLEDITHSIGIYVRLIPGSTVHEDAKGSVDSLARGMQQAHYEVDEVNSQICRIAELDDETLNLDSTLQRDLLMGIAQAAGVEDINRDSSRLKTEIDLLKRDMQDTKEPYDLHMMDVVGNVYNNMVQQISQGASPSEDPYTMPNHREYRRLEPLYEAFICPLTKQIMRDPVSLENGQTYEKAAIERWLQDCRDAGKETTCPVTNQLITVPPKPSIALRNTIEEWTTRNEQARINIAKVLLTAEASENDVLHGLKDIQVLCRKRSNKYRIRNAGLIPQIVDRLKNSKEARIRALGAVRILAEDDEEAKAVIGQTDIIRQSVKCLARDDNQEREEAVKLLHELSKSYFMCEKIGATNGAILFLVGMTSSNPENMAASNIAEQVLTNLSTCDSNVMQMAENGRLQPLLDRLTHGDAEVRVEMAEALSELTLTTEGKARAGENVSRTLVEMLSSTSSSSEKAAALKALRSISTLETNGSKLMEAGVLVPLMRDLFVVGPNMVPMKLKEVAATILANVVNASGMWESIPIDVDGNTLTSEVIIHNFLHLISNTGPAIEAKLLLVLAGLASKPRAVSKVVSAIKSAGAMVSLIQFLEAPQPDLRVVSVRLLYMLSFYMGQELADGLRVTTRQLSTLVKLIGASGVTEEQAFAAGLLANLPIQDTYLTRALLDEGALPMIVSRINEVKKGVVKSIGGGRHNAAFMKGLVGVLVRFTFQLDDPQFVSVAQEYDLTTLFTELLQTSTLDEVQQSSAQALENLSTKSKSLSVVPIQPTQEPMFPCFPCMAKPPPPKVATCVLHGGLCSVKTTFCLVEADAIGPLIACLDHRNTSLVEAAMGALSTTLMDTVDIDQGVAVLHQADAVHPILTIMQEHRTEVLRQRAVWMVERILRNADMAQAISIDSGVHTSLVDAFRYGNFHAKQLAEKALKTLNKIPQFSMVMQPVAPRKR</sequence>
<dbReference type="InterPro" id="IPR052608">
    <property type="entry name" value="U-box_domain_protein"/>
</dbReference>
<dbReference type="Gene3D" id="3.30.40.10">
    <property type="entry name" value="Zinc/RING finger domain, C3HC4 (zinc finger)"/>
    <property type="match status" value="1"/>
</dbReference>
<dbReference type="GO" id="GO:0016567">
    <property type="term" value="P:protein ubiquitination"/>
    <property type="evidence" value="ECO:0007669"/>
    <property type="project" value="InterPro"/>
</dbReference>
<dbReference type="SUPFAM" id="SSF57850">
    <property type="entry name" value="RING/U-box"/>
    <property type="match status" value="1"/>
</dbReference>
<evidence type="ECO:0000259" key="4">
    <source>
        <dbReference type="PROSITE" id="PS51698"/>
    </source>
</evidence>
<gene>
    <name evidence="5" type="ORF">KC19_8G135700</name>
</gene>
<organism evidence="5 6">
    <name type="scientific">Ceratodon purpureus</name>
    <name type="common">Fire moss</name>
    <name type="synonym">Dicranum purpureum</name>
    <dbReference type="NCBI Taxonomy" id="3225"/>
    <lineage>
        <taxon>Eukaryota</taxon>
        <taxon>Viridiplantae</taxon>
        <taxon>Streptophyta</taxon>
        <taxon>Embryophyta</taxon>
        <taxon>Bryophyta</taxon>
        <taxon>Bryophytina</taxon>
        <taxon>Bryopsida</taxon>
        <taxon>Dicranidae</taxon>
        <taxon>Pseudoditrichales</taxon>
        <taxon>Ditrichaceae</taxon>
        <taxon>Ceratodon</taxon>
    </lineage>
</organism>
<reference evidence="5" key="1">
    <citation type="submission" date="2020-06" db="EMBL/GenBank/DDBJ databases">
        <title>WGS assembly of Ceratodon purpureus strain R40.</title>
        <authorList>
            <person name="Carey S.B."/>
            <person name="Jenkins J."/>
            <person name="Shu S."/>
            <person name="Lovell J.T."/>
            <person name="Sreedasyam A."/>
            <person name="Maumus F."/>
            <person name="Tiley G.P."/>
            <person name="Fernandez-Pozo N."/>
            <person name="Barry K."/>
            <person name="Chen C."/>
            <person name="Wang M."/>
            <person name="Lipzen A."/>
            <person name="Daum C."/>
            <person name="Saski C.A."/>
            <person name="Payton A.C."/>
            <person name="Mcbreen J.C."/>
            <person name="Conrad R.E."/>
            <person name="Kollar L.M."/>
            <person name="Olsson S."/>
            <person name="Huttunen S."/>
            <person name="Landis J.B."/>
            <person name="Wickett N.J."/>
            <person name="Johnson M.G."/>
            <person name="Rensing S.A."/>
            <person name="Grimwood J."/>
            <person name="Schmutz J."/>
            <person name="Mcdaniel S.F."/>
        </authorList>
    </citation>
    <scope>NUCLEOTIDE SEQUENCE</scope>
    <source>
        <strain evidence="5">R40</strain>
    </source>
</reference>
<comment type="catalytic activity">
    <reaction evidence="1">
        <text>S-ubiquitinyl-[E2 ubiquitin-conjugating enzyme]-L-cysteine + [acceptor protein]-L-lysine = [E2 ubiquitin-conjugating enzyme]-L-cysteine + N(6)-ubiquitinyl-[acceptor protein]-L-lysine.</text>
        <dbReference type="EC" id="2.3.2.27"/>
    </reaction>
</comment>
<dbReference type="CDD" id="cd16664">
    <property type="entry name" value="RING-Ubox_PUB"/>
    <property type="match status" value="1"/>
</dbReference>
<dbReference type="EMBL" id="CM026429">
    <property type="protein sequence ID" value="KAG0564741.1"/>
    <property type="molecule type" value="Genomic_DNA"/>
</dbReference>
<dbReference type="EC" id="2.3.2.27" evidence="3"/>
<feature type="domain" description="U-box" evidence="4">
    <location>
        <begin position="252"/>
        <end position="330"/>
    </location>
</feature>
<dbReference type="InterPro" id="IPR003613">
    <property type="entry name" value="Ubox_domain"/>
</dbReference>
<dbReference type="InterPro" id="IPR000225">
    <property type="entry name" value="Armadillo"/>
</dbReference>
<dbReference type="AlphaFoldDB" id="A0A8T0GY79"/>
<dbReference type="InterPro" id="IPR011989">
    <property type="entry name" value="ARM-like"/>
</dbReference>
<dbReference type="InterPro" id="IPR045210">
    <property type="entry name" value="RING-Ubox_PUB"/>
</dbReference>
<proteinExistence type="predicted"/>
<dbReference type="Proteomes" id="UP000822688">
    <property type="component" value="Chromosome 8"/>
</dbReference>
<dbReference type="SUPFAM" id="SSF48371">
    <property type="entry name" value="ARM repeat"/>
    <property type="match status" value="2"/>
</dbReference>
<dbReference type="OrthoDB" id="10064100at2759"/>
<keyword evidence="6" id="KW-1185">Reference proteome</keyword>
<dbReference type="PANTHER" id="PTHR45958">
    <property type="entry name" value="RING-TYPE E3 UBIQUITIN TRANSFERASE"/>
    <property type="match status" value="1"/>
</dbReference>
<evidence type="ECO:0000313" key="6">
    <source>
        <dbReference type="Proteomes" id="UP000822688"/>
    </source>
</evidence>
<dbReference type="InterPro" id="IPR013083">
    <property type="entry name" value="Znf_RING/FYVE/PHD"/>
</dbReference>
<evidence type="ECO:0000256" key="1">
    <source>
        <dbReference type="ARBA" id="ARBA00000900"/>
    </source>
</evidence>
<evidence type="ECO:0000256" key="3">
    <source>
        <dbReference type="ARBA" id="ARBA00012483"/>
    </source>
</evidence>
<evidence type="ECO:0000256" key="2">
    <source>
        <dbReference type="ARBA" id="ARBA00004906"/>
    </source>
</evidence>
<evidence type="ECO:0000313" key="5">
    <source>
        <dbReference type="EMBL" id="KAG0564741.1"/>
    </source>
</evidence>